<gene>
    <name evidence="4" type="ORF">JBS370_LOCUS33701</name>
    <name evidence="3" type="ORF">ZHD862_LOCUS18969</name>
</gene>
<feature type="domain" description="MULE transposase" evidence="2">
    <location>
        <begin position="303"/>
        <end position="401"/>
    </location>
</feature>
<dbReference type="Proteomes" id="UP000663836">
    <property type="component" value="Unassembled WGS sequence"/>
</dbReference>
<evidence type="ECO:0000313" key="4">
    <source>
        <dbReference type="EMBL" id="CAF4145267.1"/>
    </source>
</evidence>
<dbReference type="PANTHER" id="PTHR13491:SF0">
    <property type="entry name" value="ZINC FINGER CCHC DOMAIN-CONTAINING PROTEIN 10"/>
    <property type="match status" value="1"/>
</dbReference>
<dbReference type="PANTHER" id="PTHR13491">
    <property type="entry name" value="ZCCHC10 PROTEIN"/>
    <property type="match status" value="1"/>
</dbReference>
<dbReference type="EMBL" id="CAJOBD010009994">
    <property type="protein sequence ID" value="CAF4145267.1"/>
    <property type="molecule type" value="Genomic_DNA"/>
</dbReference>
<accession>A0A819XSA6</accession>
<reference evidence="4" key="1">
    <citation type="submission" date="2021-02" db="EMBL/GenBank/DDBJ databases">
        <authorList>
            <person name="Nowell W R."/>
        </authorList>
    </citation>
    <scope>NUCLEOTIDE SEQUENCE</scope>
</reference>
<proteinExistence type="predicted"/>
<dbReference type="Proteomes" id="UP000663864">
    <property type="component" value="Unassembled WGS sequence"/>
</dbReference>
<feature type="region of interest" description="Disordered" evidence="1">
    <location>
        <begin position="60"/>
        <end position="109"/>
    </location>
</feature>
<evidence type="ECO:0000313" key="5">
    <source>
        <dbReference type="Proteomes" id="UP000663836"/>
    </source>
</evidence>
<name>A0A819XSA6_9BILA</name>
<dbReference type="InterPro" id="IPR018289">
    <property type="entry name" value="MULE_transposase_dom"/>
</dbReference>
<protein>
    <recommendedName>
        <fullName evidence="2">MULE transposase domain-containing protein</fullName>
    </recommendedName>
</protein>
<evidence type="ECO:0000313" key="3">
    <source>
        <dbReference type="EMBL" id="CAF1127713.1"/>
    </source>
</evidence>
<dbReference type="Pfam" id="PF10551">
    <property type="entry name" value="MULE"/>
    <property type="match status" value="1"/>
</dbReference>
<comment type="caution">
    <text evidence="4">The sequence shown here is derived from an EMBL/GenBank/DDBJ whole genome shotgun (WGS) entry which is preliminary data.</text>
</comment>
<evidence type="ECO:0000256" key="1">
    <source>
        <dbReference type="SAM" id="MobiDB-lite"/>
    </source>
</evidence>
<feature type="compositionally biased region" description="Low complexity" evidence="1">
    <location>
        <begin position="61"/>
        <end position="109"/>
    </location>
</feature>
<evidence type="ECO:0000259" key="2">
    <source>
        <dbReference type="Pfam" id="PF10551"/>
    </source>
</evidence>
<organism evidence="4 5">
    <name type="scientific">Rotaria sordida</name>
    <dbReference type="NCBI Taxonomy" id="392033"/>
    <lineage>
        <taxon>Eukaryota</taxon>
        <taxon>Metazoa</taxon>
        <taxon>Spiralia</taxon>
        <taxon>Gnathifera</taxon>
        <taxon>Rotifera</taxon>
        <taxon>Eurotatoria</taxon>
        <taxon>Bdelloidea</taxon>
        <taxon>Philodinida</taxon>
        <taxon>Philodinidae</taxon>
        <taxon>Rotaria</taxon>
    </lineage>
</organism>
<dbReference type="AlphaFoldDB" id="A0A819XSA6"/>
<dbReference type="EMBL" id="CAJNOT010001009">
    <property type="protein sequence ID" value="CAF1127713.1"/>
    <property type="molecule type" value="Genomic_DNA"/>
</dbReference>
<sequence length="609" mass="69685">MVITRSQSSVAASTAAALRSTYKINKQPKSSTRSRPKILRNNNVSNTISFTDCETITRACSSSSNSSSASSISSSRSSSSSSYADSSCSSSDSSTISSSSSDSHSSTSTTISSIAKNMNKLKISNNNNSFSSVGTSSSEQSNRFPQAGAISVYKNTKSGDFLCLHGYTYQIDRRMKNKIKWKYHDQQKVEIFKSQLKNIGSNNRALPSSKIINQLVTSMKLTETQFGIVPRRCALYKSIYRARSKTIPPLPKSINFDIPAAFSTTSSDEKFIYFDHLYSKQTKRIIAFASPMQLKMLFTSKLICIDGTFSICPRQYKQLLIIQSIDQKNYDATPVLYALLNDKKARTYTILFRALKSTAKEMKMKFEPDKIISDFESGIVSTIKKELPNTAHQGCLFHLYQRLTKKLKKIGLYAYYKNNNELRLFIKKVMAIVLLKPLLIDNAYELLANQYLKLNQLKQFRVQLTKFMLYFEKQWMKLKIRKMISFYDVEFKTNNWSESYNAVLQRRAQQSHLSIWILIELLITEETAVRMKHFQLLNGKTKSINKTVRDTVFEINQKVIELNQKFEDGEIELDDCLTSMSELVGVKYDKWRKQLKKNQRRMKDDSDDD</sequence>
<dbReference type="InterPro" id="IPR039715">
    <property type="entry name" value="ZCCHC10"/>
</dbReference>